<comment type="caution">
    <text evidence="7">The sequence shown here is derived from an EMBL/GenBank/DDBJ whole genome shotgun (WGS) entry which is preliminary data.</text>
</comment>
<protein>
    <submittedName>
        <fullName evidence="7">Ionic transporter y4hA</fullName>
    </submittedName>
</protein>
<evidence type="ECO:0000256" key="1">
    <source>
        <dbReference type="ARBA" id="ARBA00004141"/>
    </source>
</evidence>
<evidence type="ECO:0000256" key="5">
    <source>
        <dbReference type="SAM" id="Phobius"/>
    </source>
</evidence>
<dbReference type="InterPro" id="IPR044880">
    <property type="entry name" value="NCX_ion-bd_dom_sf"/>
</dbReference>
<dbReference type="KEGG" id="cpip:CJF12_08465"/>
<gene>
    <name evidence="7" type="ORF">IQ37_07770</name>
</gene>
<dbReference type="PANTHER" id="PTHR37958:SF1">
    <property type="entry name" value="SODIUM-POTASSIUM_PROTON ANTIPORTER CHAA"/>
    <property type="match status" value="1"/>
</dbReference>
<dbReference type="EMBL" id="JPRJ01000010">
    <property type="protein sequence ID" value="KFF29027.1"/>
    <property type="molecule type" value="Genomic_DNA"/>
</dbReference>
<feature type="transmembrane region" description="Helical" evidence="5">
    <location>
        <begin position="99"/>
        <end position="121"/>
    </location>
</feature>
<dbReference type="Pfam" id="PF01699">
    <property type="entry name" value="Na_Ca_ex"/>
    <property type="match status" value="2"/>
</dbReference>
<dbReference type="InterPro" id="IPR004837">
    <property type="entry name" value="NaCa_Exmemb"/>
</dbReference>
<dbReference type="RefSeq" id="WP_034683430.1">
    <property type="nucleotide sequence ID" value="NZ_CP023049.2"/>
</dbReference>
<dbReference type="AlphaFoldDB" id="A0A086BJB3"/>
<dbReference type="Gene3D" id="1.20.1420.30">
    <property type="entry name" value="NCX, central ion-binding region"/>
    <property type="match status" value="1"/>
</dbReference>
<sequence length="366" mass="39699">MKKKIYLLVWTILIPLLAWIAYFGNHFFSGTTYSVILTIFLIGSVLAAVHHSEVIAYRLGEPFGTLLLAFAITIIEVALIISIMLGAKGLETITLARDTVFAAVMIIITGIIGICIIVGSIKYREQTFTLQGVSTALITLTTIIMFVLILPNYTISHSGGEYTKFQLLFVAIVSLGLYLGFTMMQTVRHRSYFISPENKLMNALSSEERLPAKPSKKEMYISGIFLILCLGIVVLLAKLLSKDVEHIVVWAGAPKSLVGIIIAGIVLLPEGMAAFRAARSNQIQTSLNLAFGSALASIGLSIPAIAITSVITGIRMTLGIDIKSTLLLGLSLFIITISLITGKTNMMQGLVLIAIFLLYLFITIAP</sequence>
<evidence type="ECO:0000256" key="3">
    <source>
        <dbReference type="ARBA" id="ARBA00022989"/>
    </source>
</evidence>
<feature type="transmembrane region" description="Helical" evidence="5">
    <location>
        <begin position="30"/>
        <end position="51"/>
    </location>
</feature>
<keyword evidence="4 5" id="KW-0472">Membrane</keyword>
<dbReference type="eggNOG" id="COG0387">
    <property type="taxonomic scope" value="Bacteria"/>
</dbReference>
<feature type="domain" description="Sodium/calcium exchanger membrane region" evidence="6">
    <location>
        <begin position="224"/>
        <end position="364"/>
    </location>
</feature>
<accession>A0A086BJB3</accession>
<feature type="domain" description="Sodium/calcium exchanger membrane region" evidence="6">
    <location>
        <begin position="33"/>
        <end position="186"/>
    </location>
</feature>
<evidence type="ECO:0000256" key="4">
    <source>
        <dbReference type="ARBA" id="ARBA00023136"/>
    </source>
</evidence>
<proteinExistence type="predicted"/>
<keyword evidence="3 5" id="KW-1133">Transmembrane helix</keyword>
<feature type="transmembrane region" description="Helical" evidence="5">
    <location>
        <begin position="5"/>
        <end position="24"/>
    </location>
</feature>
<feature type="transmembrane region" description="Helical" evidence="5">
    <location>
        <begin position="133"/>
        <end position="153"/>
    </location>
</feature>
<evidence type="ECO:0000313" key="7">
    <source>
        <dbReference type="EMBL" id="KFF29027.1"/>
    </source>
</evidence>
<organism evidence="7 8">
    <name type="scientific">Chryseobacterium piperi</name>
    <dbReference type="NCBI Taxonomy" id="558152"/>
    <lineage>
        <taxon>Bacteria</taxon>
        <taxon>Pseudomonadati</taxon>
        <taxon>Bacteroidota</taxon>
        <taxon>Flavobacteriia</taxon>
        <taxon>Flavobacteriales</taxon>
        <taxon>Weeksellaceae</taxon>
        <taxon>Chryseobacterium group</taxon>
        <taxon>Chryseobacterium</taxon>
    </lineage>
</organism>
<dbReference type="GO" id="GO:0005886">
    <property type="term" value="C:plasma membrane"/>
    <property type="evidence" value="ECO:0007669"/>
    <property type="project" value="TreeGrafter"/>
</dbReference>
<dbReference type="Proteomes" id="UP000028709">
    <property type="component" value="Unassembled WGS sequence"/>
</dbReference>
<dbReference type="InterPro" id="IPR052946">
    <property type="entry name" value="Alkaline_pH_Ca-Antiporter"/>
</dbReference>
<evidence type="ECO:0000259" key="6">
    <source>
        <dbReference type="Pfam" id="PF01699"/>
    </source>
</evidence>
<reference evidence="7 8" key="1">
    <citation type="submission" date="2014-07" db="EMBL/GenBank/DDBJ databases">
        <title>Genome of Chryseobacterium piperi CTM.</title>
        <authorList>
            <person name="Pipes S.E."/>
            <person name="Stropko S.J."/>
            <person name="Newman J.D."/>
        </authorList>
    </citation>
    <scope>NUCLEOTIDE SEQUENCE [LARGE SCALE GENOMIC DNA]</scope>
    <source>
        <strain evidence="7 8">CTM</strain>
    </source>
</reference>
<feature type="transmembrane region" description="Helical" evidence="5">
    <location>
        <begin position="219"/>
        <end position="241"/>
    </location>
</feature>
<evidence type="ECO:0000256" key="2">
    <source>
        <dbReference type="ARBA" id="ARBA00022692"/>
    </source>
</evidence>
<dbReference type="OrthoDB" id="9787814at2"/>
<keyword evidence="8" id="KW-1185">Reference proteome</keyword>
<dbReference type="PANTHER" id="PTHR37958">
    <property type="entry name" value="SODIUM-POTASSIUM/PROTON ANTIPORTER CHAA"/>
    <property type="match status" value="1"/>
</dbReference>
<comment type="subcellular location">
    <subcellularLocation>
        <location evidence="1">Membrane</location>
        <topology evidence="1">Multi-pass membrane protein</topology>
    </subcellularLocation>
</comment>
<keyword evidence="2 5" id="KW-0812">Transmembrane</keyword>
<feature type="transmembrane region" description="Helical" evidence="5">
    <location>
        <begin position="289"/>
        <end position="314"/>
    </location>
</feature>
<dbReference type="GO" id="GO:0015385">
    <property type="term" value="F:sodium:proton antiporter activity"/>
    <property type="evidence" value="ECO:0007669"/>
    <property type="project" value="TreeGrafter"/>
</dbReference>
<name>A0A086BJB3_9FLAO</name>
<feature type="transmembrane region" description="Helical" evidence="5">
    <location>
        <begin position="349"/>
        <end position="365"/>
    </location>
</feature>
<feature type="transmembrane region" description="Helical" evidence="5">
    <location>
        <begin position="247"/>
        <end position="268"/>
    </location>
</feature>
<dbReference type="GO" id="GO:0015386">
    <property type="term" value="F:potassium:proton antiporter activity"/>
    <property type="evidence" value="ECO:0007669"/>
    <property type="project" value="TreeGrafter"/>
</dbReference>
<evidence type="ECO:0000313" key="8">
    <source>
        <dbReference type="Proteomes" id="UP000028709"/>
    </source>
</evidence>
<feature type="transmembrane region" description="Helical" evidence="5">
    <location>
        <begin position="326"/>
        <end position="342"/>
    </location>
</feature>
<feature type="transmembrane region" description="Helical" evidence="5">
    <location>
        <begin position="63"/>
        <end position="87"/>
    </location>
</feature>
<feature type="transmembrane region" description="Helical" evidence="5">
    <location>
        <begin position="165"/>
        <end position="184"/>
    </location>
</feature>